<protein>
    <submittedName>
        <fullName evidence="2">Uncharacterized protein</fullName>
    </submittedName>
</protein>
<keyword evidence="1" id="KW-0812">Transmembrane</keyword>
<reference evidence="2 3" key="1">
    <citation type="submission" date="2021-07" db="EMBL/GenBank/DDBJ databases">
        <title>The draft genome sequence of Sphingomicrobium sp. B8.</title>
        <authorList>
            <person name="Mu L."/>
        </authorList>
    </citation>
    <scope>NUCLEOTIDE SEQUENCE [LARGE SCALE GENOMIC DNA]</scope>
    <source>
        <strain evidence="2 3">B8</strain>
    </source>
</reference>
<name>A0ABS6V5U5_9SPHN</name>
<organism evidence="2 3">
    <name type="scientific">Sphingomicrobium clamense</name>
    <dbReference type="NCBI Taxonomy" id="2851013"/>
    <lineage>
        <taxon>Bacteria</taxon>
        <taxon>Pseudomonadati</taxon>
        <taxon>Pseudomonadota</taxon>
        <taxon>Alphaproteobacteria</taxon>
        <taxon>Sphingomonadales</taxon>
        <taxon>Sphingomonadaceae</taxon>
        <taxon>Sphingomicrobium</taxon>
    </lineage>
</organism>
<dbReference type="EMBL" id="JAHVAH010000001">
    <property type="protein sequence ID" value="MBW0144936.1"/>
    <property type="molecule type" value="Genomic_DNA"/>
</dbReference>
<dbReference type="RefSeq" id="WP_218632883.1">
    <property type="nucleotide sequence ID" value="NZ_JAHVAH010000001.1"/>
</dbReference>
<feature type="transmembrane region" description="Helical" evidence="1">
    <location>
        <begin position="315"/>
        <end position="334"/>
    </location>
</feature>
<gene>
    <name evidence="2" type="ORF">KTQ36_06460</name>
</gene>
<proteinExistence type="predicted"/>
<keyword evidence="3" id="KW-1185">Reference proteome</keyword>
<feature type="transmembrane region" description="Helical" evidence="1">
    <location>
        <begin position="355"/>
        <end position="385"/>
    </location>
</feature>
<accession>A0ABS6V5U5</accession>
<comment type="caution">
    <text evidence="2">The sequence shown here is derived from an EMBL/GenBank/DDBJ whole genome shotgun (WGS) entry which is preliminary data.</text>
</comment>
<sequence>MALAALVGAYETSSDGGLRALVPLAGRPLADFQVRSLVAVGAAPIVLLGDDPPEDLVRLTDQLRSEGLPVVLATNASEAAARFESGHALLLVADGIAPDLADLHRLAEASAPMILTVPDDEAHEEYERIDLESRWSGLARLTGEDVGATAAMLGDWDLPSTLLRRAVQAGAQQRPVGENEPVLVDGAADATRFSDGLLAASRKARVDWVARWVTTTIEEWLTVKLSGMRARPALVAMLTPALLAAATAAFVMGQGVLAVLFMLLSIPFDLVGRRIASLRLNPILPGKAGEVATWPLFLASLAALSLFVAGREEGYWPFAVGVGLVAIAHFGKVIRSLRGVVTGDVFAFRRRPACLLLVPFALGGWWTAGLLTLGGYALLSALWLAHGRES</sequence>
<feature type="transmembrane region" description="Helical" evidence="1">
    <location>
        <begin position="288"/>
        <end position="309"/>
    </location>
</feature>
<evidence type="ECO:0000313" key="2">
    <source>
        <dbReference type="EMBL" id="MBW0144936.1"/>
    </source>
</evidence>
<evidence type="ECO:0000313" key="3">
    <source>
        <dbReference type="Proteomes" id="UP000698028"/>
    </source>
</evidence>
<feature type="transmembrane region" description="Helical" evidence="1">
    <location>
        <begin position="257"/>
        <end position="276"/>
    </location>
</feature>
<evidence type="ECO:0000256" key="1">
    <source>
        <dbReference type="SAM" id="Phobius"/>
    </source>
</evidence>
<keyword evidence="1" id="KW-1133">Transmembrane helix</keyword>
<dbReference type="Proteomes" id="UP000698028">
    <property type="component" value="Unassembled WGS sequence"/>
</dbReference>
<keyword evidence="1" id="KW-0472">Membrane</keyword>